<dbReference type="Proteomes" id="UP001302719">
    <property type="component" value="Chromosome"/>
</dbReference>
<evidence type="ECO:0000313" key="3">
    <source>
        <dbReference type="Proteomes" id="UP001302719"/>
    </source>
</evidence>
<evidence type="ECO:0000256" key="1">
    <source>
        <dbReference type="SAM" id="MobiDB-lite"/>
    </source>
</evidence>
<dbReference type="RefSeq" id="WP_312642715.1">
    <property type="nucleotide sequence ID" value="NZ_CP116967.1"/>
</dbReference>
<keyword evidence="3" id="KW-1185">Reference proteome</keyword>
<feature type="compositionally biased region" description="Basic and acidic residues" evidence="1">
    <location>
        <begin position="184"/>
        <end position="197"/>
    </location>
</feature>
<accession>A0AA96GCU2</accession>
<dbReference type="AlphaFoldDB" id="A0AA96GCU2"/>
<protein>
    <submittedName>
        <fullName evidence="2">Uncharacterized protein</fullName>
    </submittedName>
</protein>
<proteinExistence type="predicted"/>
<gene>
    <name evidence="2" type="ORF">PP769_17740</name>
</gene>
<dbReference type="EMBL" id="CP116967">
    <property type="protein sequence ID" value="WNM57790.1"/>
    <property type="molecule type" value="Genomic_DNA"/>
</dbReference>
<reference evidence="2 3" key="1">
    <citation type="submission" date="2023-01" db="EMBL/GenBank/DDBJ databases">
        <title>Cultivation and genomic characterization of new, ubiquitous marine nitrite-oxidizing bacteria from the Nitrospirales.</title>
        <authorList>
            <person name="Mueller A.J."/>
            <person name="Daebeler A."/>
            <person name="Herbold C.W."/>
            <person name="Kirkegaard R.H."/>
            <person name="Daims H."/>
        </authorList>
    </citation>
    <scope>NUCLEOTIDE SEQUENCE [LARGE SCALE GENOMIC DNA]</scope>
    <source>
        <strain evidence="2 3">VA</strain>
    </source>
</reference>
<name>A0AA96GCU2_9BACT</name>
<organism evidence="2 3">
    <name type="scientific">Candidatus Nitrospira allomarina</name>
    <dbReference type="NCBI Taxonomy" id="3020900"/>
    <lineage>
        <taxon>Bacteria</taxon>
        <taxon>Pseudomonadati</taxon>
        <taxon>Nitrospirota</taxon>
        <taxon>Nitrospiria</taxon>
        <taxon>Nitrospirales</taxon>
        <taxon>Nitrospiraceae</taxon>
        <taxon>Nitrospira</taxon>
    </lineage>
</organism>
<feature type="compositionally biased region" description="Basic and acidic residues" evidence="1">
    <location>
        <begin position="163"/>
        <end position="175"/>
    </location>
</feature>
<feature type="region of interest" description="Disordered" evidence="1">
    <location>
        <begin position="162"/>
        <end position="209"/>
    </location>
</feature>
<sequence length="225" mass="24131">MAKPVGKLRKINLSEVWGNEADGFASWLQQEEILDILGETIERPLKPAGSDIPLSILAGGVLAKDVKTGSYVIVLGHLEGIDPDALGKLIMYAAGLDAKTVVCVAQSISAEIRQTLDWLNGVSRDEVTFYGAELELWRIDDSVPAPNFHLVCQPNLWARQLKKGQDEGGESKAAKGSEFAESNANHEEGAKGPKEKGAAPQGKSAAVGKDGVSVRQNFVYTKTFS</sequence>
<evidence type="ECO:0000313" key="2">
    <source>
        <dbReference type="EMBL" id="WNM57790.1"/>
    </source>
</evidence>
<dbReference type="KEGG" id="nall:PP769_17740"/>